<comment type="similarity">
    <text evidence="2">Belongs to the UPF0702 family.</text>
</comment>
<evidence type="ECO:0000259" key="7">
    <source>
        <dbReference type="Pfam" id="PF04239"/>
    </source>
</evidence>
<dbReference type="HOGENOM" id="CLU_077149_3_0_11"/>
<dbReference type="RefSeq" id="WP_036467629.1">
    <property type="nucleotide sequence ID" value="NZ_HG964446.1"/>
</dbReference>
<name>A0A024JVG5_9MYCO</name>
<keyword evidence="6" id="KW-0472">Membrane</keyword>
<sequence>MDRILHVLIGNPTGAVDAAVKTSALFLTAAVLFRFMERRTLAEFAPFDWIAAVAAGAIVGRAATASDTSWLNASTALICLLAAHAVLARLRFIPGIRRFIDPPLKVLIRNGHVDRRNLRRCGLTSADLEAVLRQHGHETSDRIHLAVFEAKGAISVLVMDGSG</sequence>
<feature type="domain" description="YetF C-terminal" evidence="7">
    <location>
        <begin position="96"/>
        <end position="158"/>
    </location>
</feature>
<evidence type="ECO:0000256" key="3">
    <source>
        <dbReference type="ARBA" id="ARBA00022475"/>
    </source>
</evidence>
<proteinExistence type="inferred from homology"/>
<dbReference type="OrthoDB" id="8617494at2"/>
<dbReference type="Proteomes" id="UP000193710">
    <property type="component" value="Unassembled WGS sequence"/>
</dbReference>
<keyword evidence="3" id="KW-1003">Cell membrane</keyword>
<dbReference type="InterPro" id="IPR007353">
    <property type="entry name" value="DUF421"/>
</dbReference>
<organism evidence="8">
    <name type="scientific">Mycobacterium triplex</name>
    <dbReference type="NCBI Taxonomy" id="47839"/>
    <lineage>
        <taxon>Bacteria</taxon>
        <taxon>Bacillati</taxon>
        <taxon>Actinomycetota</taxon>
        <taxon>Actinomycetes</taxon>
        <taxon>Mycobacteriales</taxon>
        <taxon>Mycobacteriaceae</taxon>
        <taxon>Mycobacterium</taxon>
        <taxon>Mycobacterium simiae complex</taxon>
    </lineage>
</organism>
<dbReference type="Proteomes" id="UP000028880">
    <property type="component" value="Unassembled WGS sequence"/>
</dbReference>
<dbReference type="PANTHER" id="PTHR34582">
    <property type="entry name" value="UPF0702 TRANSMEMBRANE PROTEIN YCAP"/>
    <property type="match status" value="1"/>
</dbReference>
<evidence type="ECO:0000313" key="10">
    <source>
        <dbReference type="Proteomes" id="UP000193710"/>
    </source>
</evidence>
<reference evidence="9 10" key="3">
    <citation type="submission" date="2016-01" db="EMBL/GenBank/DDBJ databases">
        <title>The new phylogeny of the genus Mycobacterium.</title>
        <authorList>
            <person name="Tarcisio F."/>
            <person name="Conor M."/>
            <person name="Antonella G."/>
            <person name="Elisabetta G."/>
            <person name="Giulia F.S."/>
            <person name="Sara T."/>
            <person name="Anna F."/>
            <person name="Clotilde B."/>
            <person name="Roberto B."/>
            <person name="Veronica D.S."/>
            <person name="Fabio R."/>
            <person name="Monica P."/>
            <person name="Olivier J."/>
            <person name="Enrico T."/>
            <person name="Nicola S."/>
        </authorList>
    </citation>
    <scope>NUCLEOTIDE SEQUENCE [LARGE SCALE GENOMIC DNA]</scope>
    <source>
        <strain evidence="9 10">DSM 44626</strain>
    </source>
</reference>
<evidence type="ECO:0000256" key="6">
    <source>
        <dbReference type="ARBA" id="ARBA00023136"/>
    </source>
</evidence>
<dbReference type="Gene3D" id="3.30.240.20">
    <property type="entry name" value="bsu07140 like domains"/>
    <property type="match status" value="1"/>
</dbReference>
<reference evidence="8" key="2">
    <citation type="submission" date="2014-04" db="EMBL/GenBank/DDBJ databases">
        <authorList>
            <person name="Urmite Genomes U."/>
        </authorList>
    </citation>
    <scope>NUCLEOTIDE SEQUENCE</scope>
    <source>
        <strain evidence="8">DSM 44626</strain>
    </source>
</reference>
<reference evidence="8" key="1">
    <citation type="journal article" date="2014" name="Genome Announc.">
        <title>Draft Genome Sequence of Mycobacterium triplex DSM 44626.</title>
        <authorList>
            <person name="Sassi M."/>
            <person name="Croce O."/>
            <person name="Robert C."/>
            <person name="Raoult D."/>
            <person name="Drancourt M."/>
        </authorList>
    </citation>
    <scope>NUCLEOTIDE SEQUENCE [LARGE SCALE GENOMIC DNA]</scope>
    <source>
        <strain evidence="8">DSM 44626</strain>
    </source>
</reference>
<comment type="subcellular location">
    <subcellularLocation>
        <location evidence="1">Cell membrane</location>
        <topology evidence="1">Multi-pass membrane protein</topology>
    </subcellularLocation>
</comment>
<dbReference type="eggNOG" id="COG2323">
    <property type="taxonomic scope" value="Bacteria"/>
</dbReference>
<evidence type="ECO:0000256" key="1">
    <source>
        <dbReference type="ARBA" id="ARBA00004651"/>
    </source>
</evidence>
<dbReference type="InterPro" id="IPR023090">
    <property type="entry name" value="UPF0702_alpha/beta_dom_sf"/>
</dbReference>
<dbReference type="EMBL" id="HG964446">
    <property type="protein sequence ID" value="CDO87584.1"/>
    <property type="molecule type" value="Genomic_DNA"/>
</dbReference>
<dbReference type="Pfam" id="PF04239">
    <property type="entry name" value="DUF421"/>
    <property type="match status" value="1"/>
</dbReference>
<accession>A0A024JVG5</accession>
<dbReference type="EMBL" id="LQPY01000038">
    <property type="protein sequence ID" value="ORW99589.1"/>
    <property type="molecule type" value="Genomic_DNA"/>
</dbReference>
<keyword evidence="5" id="KW-1133">Transmembrane helix</keyword>
<keyword evidence="4" id="KW-0812">Transmembrane</keyword>
<evidence type="ECO:0000256" key="2">
    <source>
        <dbReference type="ARBA" id="ARBA00006448"/>
    </source>
</evidence>
<dbReference type="PANTHER" id="PTHR34582:SF6">
    <property type="entry name" value="UPF0702 TRANSMEMBRANE PROTEIN YCAP"/>
    <property type="match status" value="1"/>
</dbReference>
<dbReference type="AlphaFoldDB" id="A0A024JVG5"/>
<evidence type="ECO:0000313" key="8">
    <source>
        <dbReference type="EMBL" id="CDO87584.1"/>
    </source>
</evidence>
<protein>
    <recommendedName>
        <fullName evidence="7">YetF C-terminal domain-containing protein</fullName>
    </recommendedName>
</protein>
<evidence type="ECO:0000256" key="4">
    <source>
        <dbReference type="ARBA" id="ARBA00022692"/>
    </source>
</evidence>
<gene>
    <name evidence="9" type="ORF">AWC29_28050</name>
    <name evidence="8" type="ORF">BN973_01939</name>
</gene>
<dbReference type="STRING" id="47839.BN973_01939"/>
<evidence type="ECO:0000256" key="5">
    <source>
        <dbReference type="ARBA" id="ARBA00022989"/>
    </source>
</evidence>
<evidence type="ECO:0000313" key="9">
    <source>
        <dbReference type="EMBL" id="ORW99589.1"/>
    </source>
</evidence>
<keyword evidence="10" id="KW-1185">Reference proteome</keyword>
<dbReference type="GO" id="GO:0005886">
    <property type="term" value="C:plasma membrane"/>
    <property type="evidence" value="ECO:0007669"/>
    <property type="project" value="UniProtKB-SubCell"/>
</dbReference>